<comment type="caution">
    <text evidence="1">The sequence shown here is derived from an EMBL/GenBank/DDBJ whole genome shotgun (WGS) entry which is preliminary data.</text>
</comment>
<accession>A0A9W4SCJ7</accession>
<evidence type="ECO:0000313" key="2">
    <source>
        <dbReference type="Proteomes" id="UP001153678"/>
    </source>
</evidence>
<organism evidence="1 2">
    <name type="scientific">Funneliformis geosporum</name>
    <dbReference type="NCBI Taxonomy" id="1117311"/>
    <lineage>
        <taxon>Eukaryota</taxon>
        <taxon>Fungi</taxon>
        <taxon>Fungi incertae sedis</taxon>
        <taxon>Mucoromycota</taxon>
        <taxon>Glomeromycotina</taxon>
        <taxon>Glomeromycetes</taxon>
        <taxon>Glomerales</taxon>
        <taxon>Glomeraceae</taxon>
        <taxon>Funneliformis</taxon>
    </lineage>
</organism>
<reference evidence="1" key="1">
    <citation type="submission" date="2022-08" db="EMBL/GenBank/DDBJ databases">
        <authorList>
            <person name="Kallberg Y."/>
            <person name="Tangrot J."/>
            <person name="Rosling A."/>
        </authorList>
    </citation>
    <scope>NUCLEOTIDE SEQUENCE</scope>
    <source>
        <strain evidence="1">Wild A</strain>
    </source>
</reference>
<dbReference type="SUPFAM" id="SSF56112">
    <property type="entry name" value="Protein kinase-like (PK-like)"/>
    <property type="match status" value="1"/>
</dbReference>
<protein>
    <submittedName>
        <fullName evidence="1">10822_t:CDS:1</fullName>
    </submittedName>
</protein>
<dbReference type="EMBL" id="CAMKVN010000137">
    <property type="protein sequence ID" value="CAI2164175.1"/>
    <property type="molecule type" value="Genomic_DNA"/>
</dbReference>
<name>A0A9W4SCJ7_9GLOM</name>
<gene>
    <name evidence="1" type="ORF">FWILDA_LOCUS1435</name>
</gene>
<dbReference type="Gene3D" id="3.30.200.20">
    <property type="entry name" value="Phosphorylase Kinase, domain 1"/>
    <property type="match status" value="1"/>
</dbReference>
<keyword evidence="2" id="KW-1185">Reference proteome</keyword>
<sequence>MPIYVIIKKYDIRAENILITDNDIAKIANFEASRSINNLTRNLKATIDRYCAAEKLLLKKNMIQSVKFIALVLSSFASPLSKEYRELAEQDTFQNDELPSQIWIKKSIKNKFITDIKWNDLVESVGTGRFGVVYKTYWKKVNKEVVYKRLILDNIDAIQHEIQIQTRYQKATFIALALLWNMLMVVTYLTENFRTLEWDKKLQLAFDYGNANKSNIHNDVFGIIPYLSPELFNSNNQLPSYSAKTDIYRDKEKVIPNTPYYCELYISCRDTEPVKKPDIEHVHLELYNMLHKDDENDGENTIKLFDPQSSVIKHAQLKRDFRKSKI</sequence>
<evidence type="ECO:0000313" key="1">
    <source>
        <dbReference type="EMBL" id="CAI2164175.1"/>
    </source>
</evidence>
<dbReference type="InterPro" id="IPR011009">
    <property type="entry name" value="Kinase-like_dom_sf"/>
</dbReference>
<dbReference type="Proteomes" id="UP001153678">
    <property type="component" value="Unassembled WGS sequence"/>
</dbReference>
<proteinExistence type="predicted"/>
<dbReference type="OrthoDB" id="10574550at2759"/>
<dbReference type="AlphaFoldDB" id="A0A9W4SCJ7"/>